<sequence>METTVAELITEDSHWNEAKLKHHFFEEDTEAILKISLPPSHKEDSLLWHFDKRGEYTVKRGYQQLSQPPPPRWNNLWSLNLPEKIKIFMWRASKNLLPTAENLWKRKCLQDPICKRCCRSIETTYHALLECKATKKIWTYAPLQSNFQNSPNQSILSIIQNMPSNMRKSEFELLISLCWVAWYARNKFIFEGKKINPRFSTAKAEVVIDAFQRARKHGATHIHNSSNVLQHKWNPPLKNVFKVNVDATINSKSQMAGLGAVIRDSENKVVAAGIMQTGLKEHVSYAEAETIEWGLKLGRRAALPTLIIESDCLEVIELVNNTKNNKTGLWWIIEEIQNQKSEFCNVIVNHIPRTCNVYAHSLAKLAVGANTPAVWLDNIPAKVMNLRKASMSFSYLVPMLLLHCFMAGSATAAVRNLTTDQSALLAFKAHVSDPRGVLADNWSISYPVCSWIGISCGARRHRITTFNLSHMSLGGTVPPHIGNLSFLMYLDISENNFHGYLPNELGQLRRLKFLSFAYNYLTGSFPSWIGVFSRLQVLSLRNNSFTGPIPNSLFNLSSLVRLDSRFNSISGNIPSKIGNLTKLVHLNFADNNLRGEIPNEIGNLKNLADLVLALNNLIGPIPTTIFNISTIIIINLVGNQLSGHLPSTMGHSFPNIQFLLLWANRLTGTIPNSITNASKLIGLDLNSNSLSGQIPNTFGNLRHLSTLNIRANYLTTETSSNGEWSFLSSLTNCNKLRALSLGSNPLNSILPPLIGNFSASLQHFYAHECKLKGSIPKEIGNLRGLIALSLFTNDLNGTIPTTVGRLQQLQSLVLDTNNLQGYIPYNICHLKRLSNLQLQRNNLNGPIPTCLSSLISLRQLHLGSNQLTSSIPSSFWSLEYILRIDLSSNSLSGSLPSDIQNLKVLIYLNLSRNQLSGNIPITIGGLKDLITLSLARNRFQDNIPDSFGSSTSLEYLDLSNNNLSGEIPKSFEILSHLKRLNVSHNRLEGKIPTNGPFRNFLAQSFLWNYALCGPPRLQVPPCKEDDTKGSKKAAPIFLKYVLPLIISTTLICQNPPQEDLFALATWRRTSYLDIQQATDGFNECNLLGAGSFGSVYKGTLFDGTNVAIKVFNLQLERAFRSFESECEVLRNVRHRNLIKIFSSCCNLDFKALVLEFMPNGSLEKWLYSHNYFLDMLERLNIMIDVGLALEYLHHSHSTPVVHCNLKPNNILLDKNMTARVSDFGISKLLGEDDDSVTQTMTMATIGYMAPEYASDGIISPKCDVYSYGVLLMETFTRKKPTDEMFTGEMSLKHWIKLSLPRGLTEVVDASLVREVQPSYAKMDCLLRIMHLALGCCMDSPEQRMCMTDVVVKLQKIKQTFLVSG</sequence>
<dbReference type="EMBL" id="CM039172">
    <property type="protein sequence ID" value="KAH9778833.1"/>
    <property type="molecule type" value="Genomic_DNA"/>
</dbReference>
<proteinExistence type="predicted"/>
<organism evidence="1 2">
    <name type="scientific">Citrus sinensis</name>
    <name type="common">Sweet orange</name>
    <name type="synonym">Citrus aurantium var. sinensis</name>
    <dbReference type="NCBI Taxonomy" id="2711"/>
    <lineage>
        <taxon>Eukaryota</taxon>
        <taxon>Viridiplantae</taxon>
        <taxon>Streptophyta</taxon>
        <taxon>Embryophyta</taxon>
        <taxon>Tracheophyta</taxon>
        <taxon>Spermatophyta</taxon>
        <taxon>Magnoliopsida</taxon>
        <taxon>eudicotyledons</taxon>
        <taxon>Gunneridae</taxon>
        <taxon>Pentapetalae</taxon>
        <taxon>rosids</taxon>
        <taxon>malvids</taxon>
        <taxon>Sapindales</taxon>
        <taxon>Rutaceae</taxon>
        <taxon>Aurantioideae</taxon>
        <taxon>Citrus</taxon>
    </lineage>
</organism>
<protein>
    <submittedName>
        <fullName evidence="1">Protein kinase domain-containing protein</fullName>
    </submittedName>
</protein>
<reference evidence="2" key="1">
    <citation type="journal article" date="2023" name="Hortic. Res.">
        <title>A chromosome-level phased genome enabling allele-level studies in sweet orange: a case study on citrus Huanglongbing tolerance.</title>
        <authorList>
            <person name="Wu B."/>
            <person name="Yu Q."/>
            <person name="Deng Z."/>
            <person name="Duan Y."/>
            <person name="Luo F."/>
            <person name="Gmitter F. Jr."/>
        </authorList>
    </citation>
    <scope>NUCLEOTIDE SEQUENCE [LARGE SCALE GENOMIC DNA]</scope>
    <source>
        <strain evidence="2">cv. Valencia</strain>
    </source>
</reference>
<dbReference type="Proteomes" id="UP000829398">
    <property type="component" value="Chromosome 3"/>
</dbReference>
<accession>A0ACB8LZ42</accession>
<gene>
    <name evidence="1" type="ORF">KPL71_007484</name>
</gene>
<evidence type="ECO:0000313" key="1">
    <source>
        <dbReference type="EMBL" id="KAH9778833.1"/>
    </source>
</evidence>
<keyword evidence="2" id="KW-1185">Reference proteome</keyword>
<comment type="caution">
    <text evidence="1">The sequence shown here is derived from an EMBL/GenBank/DDBJ whole genome shotgun (WGS) entry which is preliminary data.</text>
</comment>
<keyword evidence="1" id="KW-0418">Kinase</keyword>
<evidence type="ECO:0000313" key="2">
    <source>
        <dbReference type="Proteomes" id="UP000829398"/>
    </source>
</evidence>
<keyword evidence="1" id="KW-0808">Transferase</keyword>
<name>A0ACB8LZ42_CITSI</name>